<evidence type="ECO:0000313" key="1">
    <source>
        <dbReference type="EMBL" id="GEU68520.1"/>
    </source>
</evidence>
<gene>
    <name evidence="1" type="ORF">Tci_040498</name>
</gene>
<dbReference type="EMBL" id="BKCJ010005765">
    <property type="protein sequence ID" value="GEU68520.1"/>
    <property type="molecule type" value="Genomic_DNA"/>
</dbReference>
<sequence>MLCLFHKWYVLPISLHDNMLDDENSLRNLERVSSHGSWATWISAYDKCRELTIEDNQVKPGNGDRENEYQHQYNADPSSWQISMHMNRGLENWTREFVNERVHHGPVNDHNSESKSMYAVKCIQYEISSCFAFQMTLNELRMFKAVGQRIQLQEQPSSMQRVVLLD</sequence>
<dbReference type="AlphaFoldDB" id="A0A6L2M4I3"/>
<name>A0A6L2M4I3_TANCI</name>
<proteinExistence type="predicted"/>
<protein>
    <submittedName>
        <fullName evidence="1">Uncharacterized protein</fullName>
    </submittedName>
</protein>
<accession>A0A6L2M4I3</accession>
<reference evidence="1" key="1">
    <citation type="journal article" date="2019" name="Sci. Rep.">
        <title>Draft genome of Tanacetum cinerariifolium, the natural source of mosquito coil.</title>
        <authorList>
            <person name="Yamashiro T."/>
            <person name="Shiraishi A."/>
            <person name="Satake H."/>
            <person name="Nakayama K."/>
        </authorList>
    </citation>
    <scope>NUCLEOTIDE SEQUENCE</scope>
</reference>
<comment type="caution">
    <text evidence="1">The sequence shown here is derived from an EMBL/GenBank/DDBJ whole genome shotgun (WGS) entry which is preliminary data.</text>
</comment>
<organism evidence="1">
    <name type="scientific">Tanacetum cinerariifolium</name>
    <name type="common">Dalmatian daisy</name>
    <name type="synonym">Chrysanthemum cinerariifolium</name>
    <dbReference type="NCBI Taxonomy" id="118510"/>
    <lineage>
        <taxon>Eukaryota</taxon>
        <taxon>Viridiplantae</taxon>
        <taxon>Streptophyta</taxon>
        <taxon>Embryophyta</taxon>
        <taxon>Tracheophyta</taxon>
        <taxon>Spermatophyta</taxon>
        <taxon>Magnoliopsida</taxon>
        <taxon>eudicotyledons</taxon>
        <taxon>Gunneridae</taxon>
        <taxon>Pentapetalae</taxon>
        <taxon>asterids</taxon>
        <taxon>campanulids</taxon>
        <taxon>Asterales</taxon>
        <taxon>Asteraceae</taxon>
        <taxon>Asteroideae</taxon>
        <taxon>Anthemideae</taxon>
        <taxon>Anthemidinae</taxon>
        <taxon>Tanacetum</taxon>
    </lineage>
</organism>